<protein>
    <submittedName>
        <fullName evidence="3">Uncharacterized protein</fullName>
    </submittedName>
</protein>
<dbReference type="KEGG" id="mku:I2456_02225"/>
<gene>
    <name evidence="3" type="ORF">I2456_02225</name>
    <name evidence="4" type="ORF">I2456_10920</name>
    <name evidence="2" type="ORF">I2456_14960</name>
</gene>
<dbReference type="Proteomes" id="UP000663583">
    <property type="component" value="Chromosome"/>
</dbReference>
<evidence type="ECO:0000313" key="3">
    <source>
        <dbReference type="EMBL" id="QPI38399.1"/>
    </source>
</evidence>
<dbReference type="AlphaFoldDB" id="A0AAP9UYF5"/>
<name>A0AAP9UYF5_9MYCO</name>
<dbReference type="EMBL" id="CP065047">
    <property type="protein sequence ID" value="QPI35894.1"/>
    <property type="molecule type" value="Genomic_DNA"/>
</dbReference>
<organism evidence="3 5">
    <name type="scientific">Mycobacterium kubicae</name>
    <dbReference type="NCBI Taxonomy" id="120959"/>
    <lineage>
        <taxon>Bacteria</taxon>
        <taxon>Bacillati</taxon>
        <taxon>Actinomycetota</taxon>
        <taxon>Actinomycetes</taxon>
        <taxon>Mycobacteriales</taxon>
        <taxon>Mycobacteriaceae</taxon>
        <taxon>Mycobacterium</taxon>
        <taxon>Mycobacterium simiae complex</taxon>
    </lineage>
</organism>
<evidence type="ECO:0000313" key="4">
    <source>
        <dbReference type="EMBL" id="QPI39905.1"/>
    </source>
</evidence>
<reference evidence="3" key="1">
    <citation type="submission" date="2020-11" db="EMBL/GenBank/DDBJ databases">
        <title>Intraspecies plasmid and genomic variation of Mycobacterium kubicae revealed by the complete genome sequences of two clinical isolates.</title>
        <authorList>
            <person name="Hendrix J.R."/>
            <person name="Epperson L.E."/>
            <person name="Honda J.R."/>
            <person name="Strong M."/>
        </authorList>
    </citation>
    <scope>NUCLEOTIDE SEQUENCE</scope>
    <source>
        <strain evidence="3">JCM 13573</strain>
    </source>
</reference>
<feature type="compositionally biased region" description="Basic and acidic residues" evidence="1">
    <location>
        <begin position="94"/>
        <end position="103"/>
    </location>
</feature>
<dbReference type="RefSeq" id="WP_139823052.1">
    <property type="nucleotide sequence ID" value="NZ_BLKU01000003.1"/>
</dbReference>
<evidence type="ECO:0000313" key="5">
    <source>
        <dbReference type="Proteomes" id="UP000663583"/>
    </source>
</evidence>
<accession>A0AAP9UYF5</accession>
<evidence type="ECO:0000256" key="1">
    <source>
        <dbReference type="SAM" id="MobiDB-lite"/>
    </source>
</evidence>
<proteinExistence type="predicted"/>
<dbReference type="EMBL" id="CP065047">
    <property type="protein sequence ID" value="QPI38399.1"/>
    <property type="molecule type" value="Genomic_DNA"/>
</dbReference>
<evidence type="ECO:0000313" key="2">
    <source>
        <dbReference type="EMBL" id="QPI35894.1"/>
    </source>
</evidence>
<dbReference type="KEGG" id="mku:I2456_10920"/>
<dbReference type="KEGG" id="mku:I2456_14960"/>
<dbReference type="EMBL" id="CP065047">
    <property type="protein sequence ID" value="QPI39905.1"/>
    <property type="molecule type" value="Genomic_DNA"/>
</dbReference>
<sequence>MSMPGGRWVSTQDWARIVAVAGLAAGAEPREVAAALEGRTGRGAAQAARAARAAAIRACRGCDPSGWRLGADGVPLDPAVRCGHNAADPPVARDPSEPLHEHPNAGAACG</sequence>
<feature type="region of interest" description="Disordered" evidence="1">
    <location>
        <begin position="85"/>
        <end position="110"/>
    </location>
</feature>